<dbReference type="InterPro" id="IPR029044">
    <property type="entry name" value="Nucleotide-diphossugar_trans"/>
</dbReference>
<dbReference type="Gene3D" id="3.90.550.10">
    <property type="entry name" value="Spore Coat Polysaccharide Biosynthesis Protein SpsA, Chain A"/>
    <property type="match status" value="1"/>
</dbReference>
<evidence type="ECO:0000313" key="2">
    <source>
        <dbReference type="EMBL" id="UVF18393.1"/>
    </source>
</evidence>
<proteinExistence type="predicted"/>
<dbReference type="Pfam" id="PF00535">
    <property type="entry name" value="Glycos_transf_2"/>
    <property type="match status" value="1"/>
</dbReference>
<evidence type="ECO:0000313" key="3">
    <source>
        <dbReference type="Proteomes" id="UP001017257"/>
    </source>
</evidence>
<reference evidence="2" key="1">
    <citation type="submission" date="2022-08" db="EMBL/GenBank/DDBJ databases">
        <title>Microvirga terrae sp. nov., isolated from soil.</title>
        <authorList>
            <person name="Kim K.H."/>
            <person name="Seo Y.L."/>
            <person name="Kim J.M."/>
            <person name="Lee J.K."/>
            <person name="Han D.M."/>
            <person name="Jeon C.O."/>
        </authorList>
    </citation>
    <scope>NUCLEOTIDE SEQUENCE</scope>
    <source>
        <strain evidence="2">R24</strain>
    </source>
</reference>
<feature type="domain" description="Glycosyltransferase 2-like" evidence="1">
    <location>
        <begin position="8"/>
        <end position="123"/>
    </location>
</feature>
<dbReference type="CDD" id="cd00761">
    <property type="entry name" value="Glyco_tranf_GTA_type"/>
    <property type="match status" value="1"/>
</dbReference>
<dbReference type="PANTHER" id="PTHR22916">
    <property type="entry name" value="GLYCOSYLTRANSFERASE"/>
    <property type="match status" value="1"/>
</dbReference>
<dbReference type="EMBL" id="CP102845">
    <property type="protein sequence ID" value="UVF18393.1"/>
    <property type="molecule type" value="Genomic_DNA"/>
</dbReference>
<dbReference type="InterPro" id="IPR001173">
    <property type="entry name" value="Glyco_trans_2-like"/>
</dbReference>
<accession>A0ABY5RMD5</accession>
<keyword evidence="3" id="KW-1185">Reference proteome</keyword>
<dbReference type="RefSeq" id="WP_173945056.1">
    <property type="nucleotide sequence ID" value="NZ_CP102845.1"/>
</dbReference>
<dbReference type="SUPFAM" id="SSF53448">
    <property type="entry name" value="Nucleotide-diphospho-sugar transferases"/>
    <property type="match status" value="1"/>
</dbReference>
<name>A0ABY5RMD5_9HYPH</name>
<evidence type="ECO:0000259" key="1">
    <source>
        <dbReference type="Pfam" id="PF00535"/>
    </source>
</evidence>
<dbReference type="Proteomes" id="UP001017257">
    <property type="component" value="Chromosome"/>
</dbReference>
<protein>
    <submittedName>
        <fullName evidence="2">Glycosyltransferase family 2 protein</fullName>
    </submittedName>
</protein>
<dbReference type="PANTHER" id="PTHR22916:SF3">
    <property type="entry name" value="UDP-GLCNAC:BETAGAL BETA-1,3-N-ACETYLGLUCOSAMINYLTRANSFERASE-LIKE PROTEIN 1"/>
    <property type="match status" value="1"/>
</dbReference>
<sequence>MYHRPKVSVVIAFLNGENFIGEAINSVEAQTFSDWELILVNDGSTDASTVIAQDAAKKPKVRYLEHPGCVNLGTTVSRNLGAQEARGEYLLYLDHDDILYPHCLERLVAALDTSPTAAAVFATTVFWAWDCSLDLEDYTQVFDPLPNGVTEGPRFLARLIRSEDMHPAVCSTLHRTEVLNRVSRSGGLLSGMYDDTSVLARILCQYDVYLLNEPVSAYRMHRNSMCNQAKAEGTHSDQAFSADRLRFLKWLRRGAPLTFRTRMVLERELLRQEQPFWFVALKHLIGRRTQRRPVS</sequence>
<organism evidence="2 3">
    <name type="scientific">Microvirga terrae</name>
    <dbReference type="NCBI Taxonomy" id="2740529"/>
    <lineage>
        <taxon>Bacteria</taxon>
        <taxon>Pseudomonadati</taxon>
        <taxon>Pseudomonadota</taxon>
        <taxon>Alphaproteobacteria</taxon>
        <taxon>Hyphomicrobiales</taxon>
        <taxon>Methylobacteriaceae</taxon>
        <taxon>Microvirga</taxon>
    </lineage>
</organism>
<gene>
    <name evidence="2" type="ORF">HPT29_018020</name>
</gene>